<reference evidence="1 2" key="1">
    <citation type="submission" date="2023-10" db="EMBL/GenBank/DDBJ databases">
        <title>Surface-active antibiotics is a multifunctional adaptation for post-fire microbes.</title>
        <authorList>
            <person name="Liu M.D."/>
            <person name="Du Y."/>
            <person name="Koupaei S.K."/>
            <person name="Kim N.R."/>
            <person name="Zhang W."/>
            <person name="Traxler M.F."/>
        </authorList>
    </citation>
    <scope>NUCLEOTIDE SEQUENCE [LARGE SCALE GENOMIC DNA]</scope>
    <source>
        <strain evidence="1 2">F3</strain>
    </source>
</reference>
<organism evidence="1 2">
    <name type="scientific">Paraburkholderia kirstenboschensis</name>
    <dbReference type="NCBI Taxonomy" id="1245436"/>
    <lineage>
        <taxon>Bacteria</taxon>
        <taxon>Pseudomonadati</taxon>
        <taxon>Pseudomonadota</taxon>
        <taxon>Betaproteobacteria</taxon>
        <taxon>Burkholderiales</taxon>
        <taxon>Burkholderiaceae</taxon>
        <taxon>Paraburkholderia</taxon>
    </lineage>
</organism>
<evidence type="ECO:0000313" key="2">
    <source>
        <dbReference type="Proteomes" id="UP001302652"/>
    </source>
</evidence>
<evidence type="ECO:0000313" key="1">
    <source>
        <dbReference type="EMBL" id="WOD18696.1"/>
    </source>
</evidence>
<dbReference type="Proteomes" id="UP001302652">
    <property type="component" value="Chromosome 1"/>
</dbReference>
<name>A0ABZ0EQ23_9BURK</name>
<dbReference type="EMBL" id="CP136513">
    <property type="protein sequence ID" value="WOD18696.1"/>
    <property type="molecule type" value="Genomic_DNA"/>
</dbReference>
<protein>
    <submittedName>
        <fullName evidence="1">Uncharacterized protein</fullName>
    </submittedName>
</protein>
<keyword evidence="2" id="KW-1185">Reference proteome</keyword>
<accession>A0ABZ0EQ23</accession>
<dbReference type="RefSeq" id="WP_317020949.1">
    <property type="nucleotide sequence ID" value="NZ_CP136513.1"/>
</dbReference>
<proteinExistence type="predicted"/>
<gene>
    <name evidence="1" type="ORF">RW095_39040</name>
</gene>
<sequence length="228" mass="26016">MTIHYDYRYVIACSGLPEQFRRDLRGLASGRITTTYDYRTRIKERVSPEAQCRRIAEIAEGFEALHSSGYALHSPWDFRGKHLQLLIDRWSAQHMTPGERAERCEHWCQCLLWIRKRQLISLLNAWIRTRTSPRENDSRRCTHVVGYVRPAIPILTREKVLEVLTEQRGSLRRAARALGTTTHSICEVLREGRSPETQLPPGLTILPGGSLPVAGDCRAAPAHVNIVV</sequence>